<protein>
    <submittedName>
        <fullName evidence="5">Selenocysteine insertion sequence-binding protein 2</fullName>
    </submittedName>
</protein>
<gene>
    <name evidence="5" type="primary">LOC117141180</name>
</gene>
<evidence type="ECO:0000313" key="4">
    <source>
        <dbReference type="Proteomes" id="UP000515162"/>
    </source>
</evidence>
<dbReference type="CTD" id="38934"/>
<dbReference type="Gene3D" id="3.30.1330.30">
    <property type="match status" value="1"/>
</dbReference>
<evidence type="ECO:0000313" key="5">
    <source>
        <dbReference type="RefSeq" id="XP_033160408.1"/>
    </source>
</evidence>
<dbReference type="RefSeq" id="XP_033160408.1">
    <property type="nucleotide sequence ID" value="XM_033304517.1"/>
</dbReference>
<dbReference type="GO" id="GO:0043021">
    <property type="term" value="F:ribonucleoprotein complex binding"/>
    <property type="evidence" value="ECO:0007669"/>
    <property type="project" value="TreeGrafter"/>
</dbReference>
<organism evidence="4 5">
    <name type="scientific">Drosophila mauritiana</name>
    <name type="common">Fruit fly</name>
    <dbReference type="NCBI Taxonomy" id="7226"/>
    <lineage>
        <taxon>Eukaryota</taxon>
        <taxon>Metazoa</taxon>
        <taxon>Ecdysozoa</taxon>
        <taxon>Arthropoda</taxon>
        <taxon>Hexapoda</taxon>
        <taxon>Insecta</taxon>
        <taxon>Pterygota</taxon>
        <taxon>Neoptera</taxon>
        <taxon>Endopterygota</taxon>
        <taxon>Diptera</taxon>
        <taxon>Brachycera</taxon>
        <taxon>Muscomorpha</taxon>
        <taxon>Ephydroidea</taxon>
        <taxon>Drosophilidae</taxon>
        <taxon>Drosophila</taxon>
        <taxon>Sophophora</taxon>
    </lineage>
</organism>
<feature type="compositionally biased region" description="Basic and acidic residues" evidence="2">
    <location>
        <begin position="1"/>
        <end position="17"/>
    </location>
</feature>
<dbReference type="Pfam" id="PF01248">
    <property type="entry name" value="Ribosomal_L7Ae"/>
    <property type="match status" value="1"/>
</dbReference>
<dbReference type="InterPro" id="IPR040051">
    <property type="entry name" value="SECISBP2"/>
</dbReference>
<dbReference type="PANTHER" id="PTHR13284">
    <property type="entry name" value="GH01354P"/>
    <property type="match status" value="1"/>
</dbReference>
<dbReference type="GO" id="GO:1990904">
    <property type="term" value="C:ribonucleoprotein complex"/>
    <property type="evidence" value="ECO:0007669"/>
    <property type="project" value="TreeGrafter"/>
</dbReference>
<feature type="domain" description="Ribosomal protein eL8/eL30/eS12/Gadd45" evidence="3">
    <location>
        <begin position="208"/>
        <end position="297"/>
    </location>
</feature>
<dbReference type="InterPro" id="IPR029064">
    <property type="entry name" value="Ribosomal_eL30-like_sf"/>
</dbReference>
<keyword evidence="1" id="KW-0175">Coiled coil</keyword>
<feature type="region of interest" description="Disordered" evidence="2">
    <location>
        <begin position="1"/>
        <end position="21"/>
    </location>
</feature>
<dbReference type="PANTHER" id="PTHR13284:SF4">
    <property type="entry name" value="C2H2-TYPE DOMAIN-CONTAINING PROTEIN"/>
    <property type="match status" value="1"/>
</dbReference>
<accession>A0A6P8JW90</accession>
<sequence length="321" mass="37101">MSEKRRILHYNTDRRSSNQDVQDTAIKITPRSSKYKNQHRKQEQQTSLLDFVIKPRPKTQRQTKAHKLQKTRLTITRASYIVYKPKGKTRLDPKKKITRLKRSVRVYRTSKKAEREVAENDLEGVPVVGLDINPIAIPLEQQVQNLSLSKTPALNDLSQAKTVHAIHSRRFRSYCDNCTRPRLKELTSQLLRDLHRFQKRAFAKNEIKARAHPRLVLGVREALARLRINKVKLLFLATDCEICPGESGLDATIEGLKFQCQQQKVPYCFPLLRRELSYALQKRAQISCVAILDFDGANATYADLLNEIEDARAEYKRRTAS</sequence>
<feature type="coiled-coil region" evidence="1">
    <location>
        <begin position="294"/>
        <end position="321"/>
    </location>
</feature>
<dbReference type="InterPro" id="IPR004038">
    <property type="entry name" value="Ribosomal_eL8/eL30/eS12/Gad45"/>
</dbReference>
<dbReference type="GO" id="GO:0035368">
    <property type="term" value="F:selenocysteine insertion sequence binding"/>
    <property type="evidence" value="ECO:0007669"/>
    <property type="project" value="InterPro"/>
</dbReference>
<dbReference type="GO" id="GO:0003730">
    <property type="term" value="F:mRNA 3'-UTR binding"/>
    <property type="evidence" value="ECO:0007669"/>
    <property type="project" value="TreeGrafter"/>
</dbReference>
<evidence type="ECO:0000256" key="1">
    <source>
        <dbReference type="SAM" id="Coils"/>
    </source>
</evidence>
<dbReference type="SUPFAM" id="SSF55315">
    <property type="entry name" value="L30e-like"/>
    <property type="match status" value="1"/>
</dbReference>
<proteinExistence type="predicted"/>
<dbReference type="Proteomes" id="UP000515162">
    <property type="component" value="Chromosome 3L"/>
</dbReference>
<dbReference type="AlphaFoldDB" id="A0A6P8JW90"/>
<evidence type="ECO:0000256" key="2">
    <source>
        <dbReference type="SAM" id="MobiDB-lite"/>
    </source>
</evidence>
<dbReference type="GO" id="GO:0005739">
    <property type="term" value="C:mitochondrion"/>
    <property type="evidence" value="ECO:0007669"/>
    <property type="project" value="TreeGrafter"/>
</dbReference>
<keyword evidence="4" id="KW-1185">Reference proteome</keyword>
<reference evidence="5" key="1">
    <citation type="submission" date="2025-08" db="UniProtKB">
        <authorList>
            <consortium name="RefSeq"/>
        </authorList>
    </citation>
    <scope>IDENTIFICATION</scope>
    <source>
        <strain evidence="5">Mau12</strain>
        <tissue evidence="5">Whole Body</tissue>
    </source>
</reference>
<evidence type="ECO:0000259" key="3">
    <source>
        <dbReference type="Pfam" id="PF01248"/>
    </source>
</evidence>
<name>A0A6P8JW90_DROMA</name>
<dbReference type="GeneID" id="117141180"/>